<dbReference type="Proteomes" id="UP000309618">
    <property type="component" value="Unassembled WGS sequence"/>
</dbReference>
<dbReference type="RefSeq" id="WP_136501850.1">
    <property type="nucleotide sequence ID" value="NZ_SSUX01000008.1"/>
</dbReference>
<reference evidence="1 2" key="1">
    <citation type="submission" date="2019-04" db="EMBL/GenBank/DDBJ databases">
        <title>Comparative genomics of Aeromonas veronii strains pathogenic to fish.</title>
        <authorList>
            <person name="Cascarano M.C."/>
            <person name="Smyrli M."/>
            <person name="Katharios P."/>
        </authorList>
    </citation>
    <scope>NUCLEOTIDE SEQUENCE [LARGE SCALE GENOMIC DNA]</scope>
    <source>
        <strain evidence="1 2">XU1</strain>
    </source>
</reference>
<gene>
    <name evidence="1" type="ORF">E8Q35_12635</name>
</gene>
<evidence type="ECO:0008006" key="3">
    <source>
        <dbReference type="Google" id="ProtNLM"/>
    </source>
</evidence>
<dbReference type="Pfam" id="PF14354">
    <property type="entry name" value="Lar_restr_allev"/>
    <property type="match status" value="1"/>
</dbReference>
<name>A0A4S5CGR1_AERVE</name>
<proteinExistence type="predicted"/>
<dbReference type="AlphaFoldDB" id="A0A4S5CGR1"/>
<evidence type="ECO:0000313" key="2">
    <source>
        <dbReference type="Proteomes" id="UP000309618"/>
    </source>
</evidence>
<comment type="caution">
    <text evidence="1">The sequence shown here is derived from an EMBL/GenBank/DDBJ whole genome shotgun (WGS) entry which is preliminary data.</text>
</comment>
<dbReference type="EMBL" id="SSUX01000008">
    <property type="protein sequence ID" value="THJ45027.1"/>
    <property type="molecule type" value="Genomic_DNA"/>
</dbReference>
<organism evidence="1 2">
    <name type="scientific">Aeromonas veronii</name>
    <dbReference type="NCBI Taxonomy" id="654"/>
    <lineage>
        <taxon>Bacteria</taxon>
        <taxon>Pseudomonadati</taxon>
        <taxon>Pseudomonadota</taxon>
        <taxon>Gammaproteobacteria</taxon>
        <taxon>Aeromonadales</taxon>
        <taxon>Aeromonadaceae</taxon>
        <taxon>Aeromonas</taxon>
    </lineage>
</organism>
<accession>A0A4S5CGR1</accession>
<sequence>MQNLELFGEPGSYGASYRDPGDHNGKHLASCPFCGGNKLEVFNTHTASYGVRCLECNAQKEGDVAENAEWAQNESELIAAHKEAFQSAVSGWNQRKGDGHVR</sequence>
<evidence type="ECO:0000313" key="1">
    <source>
        <dbReference type="EMBL" id="THJ45027.1"/>
    </source>
</evidence>
<protein>
    <recommendedName>
        <fullName evidence="3">Restriction alleviation protein, Lar family</fullName>
    </recommendedName>
</protein>